<dbReference type="OrthoDB" id="3368702at2"/>
<dbReference type="EMBL" id="FZOH01000003">
    <property type="protein sequence ID" value="SNS21992.1"/>
    <property type="molecule type" value="Genomic_DNA"/>
</dbReference>
<dbReference type="AlphaFoldDB" id="A0A239CQ64"/>
<evidence type="ECO:0000256" key="1">
    <source>
        <dbReference type="HAMAP-Rule" id="MF_00775"/>
    </source>
</evidence>
<organism evidence="2 3">
    <name type="scientific">Geodermatophilus saharensis</name>
    <dbReference type="NCBI Taxonomy" id="1137994"/>
    <lineage>
        <taxon>Bacteria</taxon>
        <taxon>Bacillati</taxon>
        <taxon>Actinomycetota</taxon>
        <taxon>Actinomycetes</taxon>
        <taxon>Geodermatophilales</taxon>
        <taxon>Geodermatophilaceae</taxon>
        <taxon>Geodermatophilus</taxon>
    </lineage>
</organism>
<evidence type="ECO:0000313" key="3">
    <source>
        <dbReference type="Proteomes" id="UP000198386"/>
    </source>
</evidence>
<gene>
    <name evidence="2" type="ORF">SAMN04488107_1750</name>
</gene>
<proteinExistence type="inferred from homology"/>
<dbReference type="RefSeq" id="WP_089403514.1">
    <property type="nucleotide sequence ID" value="NZ_FZOH01000003.1"/>
</dbReference>
<comment type="similarity">
    <text evidence="1">Belongs to the UPF0311 family.</text>
</comment>
<evidence type="ECO:0000313" key="2">
    <source>
        <dbReference type="EMBL" id="SNS21992.1"/>
    </source>
</evidence>
<dbReference type="PANTHER" id="PTHR37315:SF1">
    <property type="entry name" value="UPF0311 PROTEIN BLR7842"/>
    <property type="match status" value="1"/>
</dbReference>
<reference evidence="3" key="1">
    <citation type="submission" date="2017-06" db="EMBL/GenBank/DDBJ databases">
        <authorList>
            <person name="Varghese N."/>
            <person name="Submissions S."/>
        </authorList>
    </citation>
    <scope>NUCLEOTIDE SEQUENCE [LARGE SCALE GENOMIC DNA]</scope>
    <source>
        <strain evidence="3">DSM 45423</strain>
    </source>
</reference>
<dbReference type="Pfam" id="PF11578">
    <property type="entry name" value="DUF3237"/>
    <property type="match status" value="1"/>
</dbReference>
<dbReference type="InterPro" id="IPR020915">
    <property type="entry name" value="UPF0311"/>
</dbReference>
<dbReference type="HAMAP" id="MF_00775">
    <property type="entry name" value="UPF0311"/>
    <property type="match status" value="1"/>
</dbReference>
<accession>A0A239CQ64</accession>
<dbReference type="PANTHER" id="PTHR37315">
    <property type="entry name" value="UPF0311 PROTEIN BLR7842"/>
    <property type="match status" value="1"/>
</dbReference>
<dbReference type="Gene3D" id="2.40.160.20">
    <property type="match status" value="1"/>
</dbReference>
<name>A0A239CQ64_9ACTN</name>
<sequence>MPRLVPEFDYHADVEPHPVGPGPFGNRLEGTITAGEMSGERLKATVVGGGADWLLVGPDGFARLDVRTTVRTVDGAHVYVQYTGIWEMTPAVLALMDGGDTPTQFGEGYFITTPRLETGDERYAWVNQTVFVAEGRLVPGPRVEYRVYRVAPGDAAP</sequence>
<protein>
    <recommendedName>
        <fullName evidence="1">UPF0311 protein SAMN04488107_1750</fullName>
    </recommendedName>
</protein>
<dbReference type="Proteomes" id="UP000198386">
    <property type="component" value="Unassembled WGS sequence"/>
</dbReference>
<keyword evidence="3" id="KW-1185">Reference proteome</keyword>